<organism evidence="1 2">
    <name type="scientific">Neiella holothuriorum</name>
    <dbReference type="NCBI Taxonomy" id="2870530"/>
    <lineage>
        <taxon>Bacteria</taxon>
        <taxon>Pseudomonadati</taxon>
        <taxon>Pseudomonadota</taxon>
        <taxon>Gammaproteobacteria</taxon>
        <taxon>Alteromonadales</taxon>
        <taxon>Echinimonadaceae</taxon>
        <taxon>Neiella</taxon>
    </lineage>
</organism>
<dbReference type="EMBL" id="JAHZSS010000013">
    <property type="protein sequence ID" value="MBW8191620.1"/>
    <property type="molecule type" value="Genomic_DNA"/>
</dbReference>
<keyword evidence="2" id="KW-1185">Reference proteome</keyword>
<dbReference type="Gene3D" id="3.40.50.300">
    <property type="entry name" value="P-loop containing nucleotide triphosphate hydrolases"/>
    <property type="match status" value="1"/>
</dbReference>
<dbReference type="Proteomes" id="UP001166251">
    <property type="component" value="Unassembled WGS sequence"/>
</dbReference>
<comment type="caution">
    <text evidence="1">The sequence shown here is derived from an EMBL/GenBank/DDBJ whole genome shotgun (WGS) entry which is preliminary data.</text>
</comment>
<dbReference type="InterPro" id="IPR027417">
    <property type="entry name" value="P-loop_NTPase"/>
</dbReference>
<dbReference type="SUPFAM" id="SSF52540">
    <property type="entry name" value="P-loop containing nucleoside triphosphate hydrolases"/>
    <property type="match status" value="1"/>
</dbReference>
<evidence type="ECO:0000313" key="1">
    <source>
        <dbReference type="EMBL" id="MBW8191620.1"/>
    </source>
</evidence>
<name>A0ABS7EH16_9GAMM</name>
<evidence type="ECO:0000313" key="2">
    <source>
        <dbReference type="Proteomes" id="UP001166251"/>
    </source>
</evidence>
<reference evidence="1" key="1">
    <citation type="submission" date="2021-07" db="EMBL/GenBank/DDBJ databases">
        <title>Neiella marina sp. nov., isolated from the intestinal content of sea cucumber Apostichopus japonicus.</title>
        <authorList>
            <person name="Bai X."/>
        </authorList>
    </citation>
    <scope>NUCLEOTIDE SEQUENCE</scope>
    <source>
        <strain evidence="1">126</strain>
    </source>
</reference>
<proteinExistence type="predicted"/>
<accession>A0ABS7EH16</accession>
<sequence length="346" mass="39488">MERIDKEVWSPMTSKIKSEIIFVAGFPRSGTTWFSNIINSHSKVVYRHEILGRQASAFPAPLFDAIKHNAGLSDIDYEQAIGIIAESSVETDKPPFFVKDHGLLKHPQLHYFLWSAAKLVKPIASLYLKLFKAPIYKEGWRILVKETRSTTDMTSILKGLRVEHVLFLVREPYGAIASHIKGASMGLIYGASQTAKNRWFEVSKDKPYVKALALEQEQIEQMSAAEFLAIKWRVYYEDAVVIQSEQQQAQFCFYDQYVSQPFDCSKTLFESLKLDFSPQVEAFIGQSTGKTASSVALKDSSNEYYSVYRKASFDTEGWKKELSDEDVHYIDKHATPFFNQLIDSQE</sequence>
<dbReference type="RefSeq" id="WP_220104300.1">
    <property type="nucleotide sequence ID" value="NZ_JAHZSS010000013.1"/>
</dbReference>
<dbReference type="Pfam" id="PF13469">
    <property type="entry name" value="Sulfotransfer_3"/>
    <property type="match status" value="1"/>
</dbReference>
<gene>
    <name evidence="1" type="ORF">K0504_11280</name>
</gene>
<protein>
    <submittedName>
        <fullName evidence="1">Sulfotransferase</fullName>
    </submittedName>
</protein>